<evidence type="ECO:0000313" key="4">
    <source>
        <dbReference type="Proteomes" id="UP000475070"/>
    </source>
</evidence>
<dbReference type="InterPro" id="IPR029463">
    <property type="entry name" value="Lys_MEP"/>
</dbReference>
<comment type="caution">
    <text evidence="3">The sequence shown here is derived from an EMBL/GenBank/DDBJ whole genome shotgun (WGS) entry which is preliminary data.</text>
</comment>
<feature type="domain" description="Lysine-specific metallo-endopeptidase" evidence="1">
    <location>
        <begin position="95"/>
        <end position="260"/>
    </location>
</feature>
<reference evidence="2" key="3">
    <citation type="submission" date="2021-03" db="EMBL/GenBank/DDBJ databases">
        <authorList>
            <consortium name="NCBI Pathogen Detection Project"/>
        </authorList>
    </citation>
    <scope>NUCLEOTIDE SEQUENCE</scope>
    <source>
        <strain evidence="2">SJP41</strain>
    </source>
</reference>
<protein>
    <recommendedName>
        <fullName evidence="1">Lysine-specific metallo-endopeptidase domain-containing protein</fullName>
    </recommendedName>
</protein>
<dbReference type="EMBL" id="DADPIR010000050">
    <property type="protein sequence ID" value="HAZ7494342.1"/>
    <property type="molecule type" value="Genomic_DNA"/>
</dbReference>
<sequence>MSNDRGSSSGENQKTEQCIQEFQVTNQFKKMMKESLEEQKKVIDKRVETLTHWNDEAEEEFRRIFGVPSEKIITIKFKLNGEVTKETKSARAVIQEAVDRMKMICDKLSADKGECKKVTFRDRYLDSNDNYYDKDVTKWKCGNFVNSTDNDAYTANVTPDHIIGVSPDKYADVVTIRIGQRFVCKPMTGKDSKVSSLCHELTHLVRYGPKGMYGGMQSEDMPVDKELQNAKEYDIFADKLIKKKDMTLFENAYNIERYFEID</sequence>
<dbReference type="Proteomes" id="UP000475070">
    <property type="component" value="Unassembled WGS sequence"/>
</dbReference>
<dbReference type="AlphaFoldDB" id="A0A0C2E5H1"/>
<reference evidence="3 4" key="2">
    <citation type="journal article" date="2019" name="Nat. Med.">
        <title>A library of human gut bacterial isolates paired with longitudinal multiomics data enables mechanistic microbiome research.</title>
        <authorList>
            <person name="Poyet M."/>
            <person name="Groussin M."/>
            <person name="Gibbons S.M."/>
            <person name="Avila-Pacheco J."/>
            <person name="Jiang X."/>
            <person name="Kearney S.M."/>
            <person name="Perrotta A.R."/>
            <person name="Berdy B."/>
            <person name="Zhao S."/>
            <person name="Lieberman T.D."/>
            <person name="Swanson P.K."/>
            <person name="Smith M."/>
            <person name="Roesemann S."/>
            <person name="Alexander J.E."/>
            <person name="Rich S.A."/>
            <person name="Livny J."/>
            <person name="Vlamakis H."/>
            <person name="Clish C."/>
            <person name="Bullock K."/>
            <person name="Deik A."/>
            <person name="Scott J."/>
            <person name="Pierce K.A."/>
            <person name="Xavier R.J."/>
            <person name="Alm E.J."/>
        </authorList>
    </citation>
    <scope>NUCLEOTIDE SEQUENCE [LARGE SCALE GENOMIC DNA]</scope>
    <source>
        <strain evidence="3 4">BIOML-A112</strain>
    </source>
</reference>
<reference evidence="2" key="1">
    <citation type="journal article" date="2018" name="Genome Biol.">
        <title>SKESA: strategic k-mer extension for scrupulous assemblies.</title>
        <authorList>
            <person name="Souvorov A."/>
            <person name="Agarwala R."/>
            <person name="Lipman D.J."/>
        </authorList>
    </citation>
    <scope>NUCLEOTIDE SEQUENCE</scope>
    <source>
        <strain evidence="2">SJP41</strain>
    </source>
</reference>
<organism evidence="3 4">
    <name type="scientific">Escherichia coli</name>
    <dbReference type="NCBI Taxonomy" id="562"/>
    <lineage>
        <taxon>Bacteria</taxon>
        <taxon>Pseudomonadati</taxon>
        <taxon>Pseudomonadota</taxon>
        <taxon>Gammaproteobacteria</taxon>
        <taxon>Enterobacterales</taxon>
        <taxon>Enterobacteriaceae</taxon>
        <taxon>Escherichia</taxon>
    </lineage>
</organism>
<dbReference type="Gene3D" id="3.40.390.10">
    <property type="entry name" value="Collagenase (Catalytic Domain)"/>
    <property type="match status" value="1"/>
</dbReference>
<dbReference type="GO" id="GO:0004222">
    <property type="term" value="F:metalloendopeptidase activity"/>
    <property type="evidence" value="ECO:0007669"/>
    <property type="project" value="InterPro"/>
</dbReference>
<dbReference type="InterPro" id="IPR024079">
    <property type="entry name" value="MetalloPept_cat_dom_sf"/>
</dbReference>
<dbReference type="EMBL" id="WXKQ01000029">
    <property type="protein sequence ID" value="NAG21866.1"/>
    <property type="molecule type" value="Genomic_DNA"/>
</dbReference>
<accession>A0A0C2E5H1</accession>
<evidence type="ECO:0000313" key="3">
    <source>
        <dbReference type="EMBL" id="NAG21866.1"/>
    </source>
</evidence>
<evidence type="ECO:0000313" key="2">
    <source>
        <dbReference type="EMBL" id="HAZ7494342.1"/>
    </source>
</evidence>
<dbReference type="SMART" id="SM01351">
    <property type="entry name" value="Aspzincin_M35"/>
    <property type="match status" value="1"/>
</dbReference>
<dbReference type="Proteomes" id="UP000868636">
    <property type="component" value="Unassembled WGS sequence"/>
</dbReference>
<evidence type="ECO:0000259" key="1">
    <source>
        <dbReference type="SMART" id="SM01351"/>
    </source>
</evidence>
<name>A0A0C2E5H1_ECOLX</name>
<gene>
    <name evidence="3" type="ORF">GUC01_23070</name>
    <name evidence="2" type="ORF">J8F57_004645</name>
</gene>
<proteinExistence type="predicted"/>
<dbReference type="RefSeq" id="WP_001402485.1">
    <property type="nucleotide sequence ID" value="NZ_AP022409.1"/>
</dbReference>